<dbReference type="AlphaFoldDB" id="A0AAE1SBH2"/>
<dbReference type="Proteomes" id="UP001291623">
    <property type="component" value="Unassembled WGS sequence"/>
</dbReference>
<feature type="region of interest" description="Disordered" evidence="1">
    <location>
        <begin position="92"/>
        <end position="126"/>
    </location>
</feature>
<proteinExistence type="predicted"/>
<accession>A0AAE1SBH2</accession>
<keyword evidence="3" id="KW-1185">Reference proteome</keyword>
<feature type="compositionally biased region" description="Low complexity" evidence="1">
    <location>
        <begin position="104"/>
        <end position="115"/>
    </location>
</feature>
<evidence type="ECO:0000313" key="2">
    <source>
        <dbReference type="EMBL" id="KAK4366676.1"/>
    </source>
</evidence>
<reference evidence="2" key="1">
    <citation type="submission" date="2023-12" db="EMBL/GenBank/DDBJ databases">
        <title>Genome assembly of Anisodus tanguticus.</title>
        <authorList>
            <person name="Wang Y.-J."/>
        </authorList>
    </citation>
    <scope>NUCLEOTIDE SEQUENCE</scope>
    <source>
        <strain evidence="2">KB-2021</strain>
        <tissue evidence="2">Leaf</tissue>
    </source>
</reference>
<evidence type="ECO:0000313" key="3">
    <source>
        <dbReference type="Proteomes" id="UP001291623"/>
    </source>
</evidence>
<protein>
    <submittedName>
        <fullName evidence="2">Uncharacterized protein</fullName>
    </submittedName>
</protein>
<comment type="caution">
    <text evidence="2">The sequence shown here is derived from an EMBL/GenBank/DDBJ whole genome shotgun (WGS) entry which is preliminary data.</text>
</comment>
<evidence type="ECO:0000256" key="1">
    <source>
        <dbReference type="SAM" id="MobiDB-lite"/>
    </source>
</evidence>
<feature type="region of interest" description="Disordered" evidence="1">
    <location>
        <begin position="1"/>
        <end position="28"/>
    </location>
</feature>
<gene>
    <name evidence="2" type="ORF">RND71_014556</name>
</gene>
<organism evidence="2 3">
    <name type="scientific">Anisodus tanguticus</name>
    <dbReference type="NCBI Taxonomy" id="243964"/>
    <lineage>
        <taxon>Eukaryota</taxon>
        <taxon>Viridiplantae</taxon>
        <taxon>Streptophyta</taxon>
        <taxon>Embryophyta</taxon>
        <taxon>Tracheophyta</taxon>
        <taxon>Spermatophyta</taxon>
        <taxon>Magnoliopsida</taxon>
        <taxon>eudicotyledons</taxon>
        <taxon>Gunneridae</taxon>
        <taxon>Pentapetalae</taxon>
        <taxon>asterids</taxon>
        <taxon>lamiids</taxon>
        <taxon>Solanales</taxon>
        <taxon>Solanaceae</taxon>
        <taxon>Solanoideae</taxon>
        <taxon>Hyoscyameae</taxon>
        <taxon>Anisodus</taxon>
    </lineage>
</organism>
<dbReference type="EMBL" id="JAVYJV010000007">
    <property type="protein sequence ID" value="KAK4366676.1"/>
    <property type="molecule type" value="Genomic_DNA"/>
</dbReference>
<name>A0AAE1SBH2_9SOLA</name>
<sequence length="126" mass="13568">MADYGGGDPPPVVALETTNEETSKPEFSEDEEILIAKMYNLVGERGDNLPDILLQPKDHAHSIGLKGESEHSTEEIKGLKSKLNTNIMASELNAEISKHKDNNSDNGAHNVNNNNSVPLGAPPVDP</sequence>